<proteinExistence type="predicted"/>
<dbReference type="GeneID" id="55010487"/>
<organism evidence="1 2">
    <name type="scientific">Gordonia phage Asapag</name>
    <dbReference type="NCBI Taxonomy" id="2507862"/>
    <lineage>
        <taxon>Viruses</taxon>
        <taxon>Duplodnaviria</taxon>
        <taxon>Heunggongvirae</taxon>
        <taxon>Uroviricota</taxon>
        <taxon>Caudoviricetes</taxon>
        <taxon>Langleyhallvirinae</taxon>
        <taxon>Getalongvirus</taxon>
        <taxon>Getalongvirus asapag</taxon>
    </lineage>
</organism>
<reference evidence="1 2" key="1">
    <citation type="submission" date="2019-01" db="EMBL/GenBank/DDBJ databases">
        <authorList>
            <person name="Case A."/>
            <person name="Jordan N."/>
            <person name="Abdul-Shukar N."/>
            <person name="Baronian N."/>
            <person name="Bartlett E."/>
            <person name="Cordova J."/>
            <person name="Doering K."/>
            <person name="Downer L."/>
            <person name="Harrington M."/>
            <person name="Nillson B."/>
            <person name="Rencher J."/>
            <person name="Sandoval D."/>
            <person name="Weiss L."/>
            <person name="West E."/>
            <person name="Koga A.P."/>
            <person name="Garlena R.A."/>
            <person name="Russell D.A."/>
            <person name="Pope W.H."/>
            <person name="Jacobs-Sera D."/>
            <person name="Hatfull G.F."/>
        </authorList>
    </citation>
    <scope>NUCLEOTIDE SEQUENCE [LARGE SCALE GENOMIC DNA]</scope>
</reference>
<name>A0A410TDX5_9CAUD</name>
<gene>
    <name evidence="1" type="primary">71</name>
    <name evidence="1" type="ORF">SEA_ASAPAG_71</name>
</gene>
<protein>
    <submittedName>
        <fullName evidence="1">Uncharacterized protein</fullName>
    </submittedName>
</protein>
<evidence type="ECO:0000313" key="2">
    <source>
        <dbReference type="Proteomes" id="UP000289785"/>
    </source>
</evidence>
<dbReference type="EMBL" id="MK376961">
    <property type="protein sequence ID" value="QAU07211.1"/>
    <property type="molecule type" value="Genomic_DNA"/>
</dbReference>
<evidence type="ECO:0000313" key="1">
    <source>
        <dbReference type="EMBL" id="QAU07211.1"/>
    </source>
</evidence>
<dbReference type="KEGG" id="vg:55010487"/>
<sequence>MSTSNDVIKALTDPRDWDDEIEAPFRWRMPDSARGFTVDVDEDGDVHLYVGTGWTMQFAHGLFADEARWLRDVWPALLMTVDAYTGGAR</sequence>
<accession>A0A410TDX5</accession>
<dbReference type="Proteomes" id="UP000289785">
    <property type="component" value="Segment"/>
</dbReference>
<keyword evidence="2" id="KW-1185">Reference proteome</keyword>
<dbReference type="RefSeq" id="YP_009819116.1">
    <property type="nucleotide sequence ID" value="NC_048146.1"/>
</dbReference>